<dbReference type="Gene3D" id="2.40.330.10">
    <property type="entry name" value="DNA-binding pseudobarrel domain"/>
    <property type="match status" value="2"/>
</dbReference>
<evidence type="ECO:0000256" key="3">
    <source>
        <dbReference type="ARBA" id="ARBA00023125"/>
    </source>
</evidence>
<dbReference type="InterPro" id="IPR050655">
    <property type="entry name" value="Plant_B3_domain"/>
</dbReference>
<dbReference type="InterPro" id="IPR015300">
    <property type="entry name" value="DNA-bd_pseudobarrel_sf"/>
</dbReference>
<keyword evidence="5" id="KW-0539">Nucleus</keyword>
<reference evidence="8 9" key="1">
    <citation type="submission" date="2024-11" db="EMBL/GenBank/DDBJ databases">
        <title>Chromosome-level genome assembly of Eucalyptus globulus Labill. provides insights into its genome evolution.</title>
        <authorList>
            <person name="Li X."/>
        </authorList>
    </citation>
    <scope>NUCLEOTIDE SEQUENCE [LARGE SCALE GENOMIC DNA]</scope>
    <source>
        <strain evidence="8">CL2024</strain>
        <tissue evidence="8">Fresh tender leaves</tissue>
    </source>
</reference>
<evidence type="ECO:0000256" key="4">
    <source>
        <dbReference type="ARBA" id="ARBA00023163"/>
    </source>
</evidence>
<protein>
    <recommendedName>
        <fullName evidence="7">TF-B3 domain-containing protein</fullName>
    </recommendedName>
</protein>
<dbReference type="InterPro" id="IPR017956">
    <property type="entry name" value="AT_hook_DNA-bd_motif"/>
</dbReference>
<dbReference type="CDD" id="cd10017">
    <property type="entry name" value="B3_DNA"/>
    <property type="match status" value="2"/>
</dbReference>
<dbReference type="PRINTS" id="PR00929">
    <property type="entry name" value="ATHOOK"/>
</dbReference>
<dbReference type="InterPro" id="IPR003340">
    <property type="entry name" value="B3_DNA-bd"/>
</dbReference>
<evidence type="ECO:0000256" key="5">
    <source>
        <dbReference type="ARBA" id="ARBA00023242"/>
    </source>
</evidence>
<keyword evidence="9" id="KW-1185">Reference proteome</keyword>
<accession>A0ABD3JJ97</accession>
<keyword evidence="3" id="KW-0238">DNA-binding</keyword>
<keyword evidence="2" id="KW-0805">Transcription regulation</keyword>
<evidence type="ECO:0000313" key="8">
    <source>
        <dbReference type="EMBL" id="KAL3725931.1"/>
    </source>
</evidence>
<evidence type="ECO:0000256" key="6">
    <source>
        <dbReference type="SAM" id="MobiDB-lite"/>
    </source>
</evidence>
<feature type="compositionally biased region" description="Basic and acidic residues" evidence="6">
    <location>
        <begin position="387"/>
        <end position="405"/>
    </location>
</feature>
<feature type="compositionally biased region" description="Basic residues" evidence="6">
    <location>
        <begin position="436"/>
        <end position="445"/>
    </location>
</feature>
<dbReference type="GO" id="GO:0005634">
    <property type="term" value="C:nucleus"/>
    <property type="evidence" value="ECO:0007669"/>
    <property type="project" value="UniProtKB-SubCell"/>
</dbReference>
<proteinExistence type="predicted"/>
<dbReference type="AlphaFoldDB" id="A0ABD3JJ97"/>
<dbReference type="SMART" id="SM00384">
    <property type="entry name" value="AT_hook"/>
    <property type="match status" value="3"/>
</dbReference>
<organism evidence="8 9">
    <name type="scientific">Eucalyptus globulus</name>
    <name type="common">Tasmanian blue gum</name>
    <dbReference type="NCBI Taxonomy" id="34317"/>
    <lineage>
        <taxon>Eukaryota</taxon>
        <taxon>Viridiplantae</taxon>
        <taxon>Streptophyta</taxon>
        <taxon>Embryophyta</taxon>
        <taxon>Tracheophyta</taxon>
        <taxon>Spermatophyta</taxon>
        <taxon>Magnoliopsida</taxon>
        <taxon>eudicotyledons</taxon>
        <taxon>Gunneridae</taxon>
        <taxon>Pentapetalae</taxon>
        <taxon>rosids</taxon>
        <taxon>malvids</taxon>
        <taxon>Myrtales</taxon>
        <taxon>Myrtaceae</taxon>
        <taxon>Myrtoideae</taxon>
        <taxon>Eucalypteae</taxon>
        <taxon>Eucalyptus</taxon>
    </lineage>
</organism>
<dbReference type="PANTHER" id="PTHR31920">
    <property type="entry name" value="B3 DOMAIN-CONTAINING"/>
    <property type="match status" value="1"/>
</dbReference>
<evidence type="ECO:0000259" key="7">
    <source>
        <dbReference type="PROSITE" id="PS50863"/>
    </source>
</evidence>
<feature type="domain" description="TF-B3" evidence="7">
    <location>
        <begin position="266"/>
        <end position="365"/>
    </location>
</feature>
<feature type="compositionally biased region" description="Basic residues" evidence="6">
    <location>
        <begin position="415"/>
        <end position="425"/>
    </location>
</feature>
<evidence type="ECO:0000256" key="1">
    <source>
        <dbReference type="ARBA" id="ARBA00004123"/>
    </source>
</evidence>
<evidence type="ECO:0000313" key="9">
    <source>
        <dbReference type="Proteomes" id="UP001634007"/>
    </source>
</evidence>
<dbReference type="InterPro" id="IPR000637">
    <property type="entry name" value="HMGI/Y_DNA-bd_CS"/>
</dbReference>
<evidence type="ECO:0000256" key="2">
    <source>
        <dbReference type="ARBA" id="ARBA00023015"/>
    </source>
</evidence>
<feature type="compositionally biased region" description="Basic residues" evidence="6">
    <location>
        <begin position="457"/>
        <end position="466"/>
    </location>
</feature>
<name>A0ABD3JJ97_EUCGL</name>
<dbReference type="GO" id="GO:0003677">
    <property type="term" value="F:DNA binding"/>
    <property type="evidence" value="ECO:0007669"/>
    <property type="project" value="UniProtKB-KW"/>
</dbReference>
<dbReference type="PROSITE" id="PS00354">
    <property type="entry name" value="HMGI_Y"/>
    <property type="match status" value="1"/>
</dbReference>
<feature type="region of interest" description="Disordered" evidence="6">
    <location>
        <begin position="378"/>
        <end position="489"/>
    </location>
</feature>
<dbReference type="Pfam" id="PF02362">
    <property type="entry name" value="B3"/>
    <property type="match status" value="2"/>
</dbReference>
<comment type="subcellular location">
    <subcellularLocation>
        <location evidence="1">Nucleus</location>
    </subcellularLocation>
</comment>
<feature type="domain" description="TF-B3" evidence="7">
    <location>
        <begin position="30"/>
        <end position="123"/>
    </location>
</feature>
<dbReference type="SMART" id="SM01019">
    <property type="entry name" value="B3"/>
    <property type="match status" value="2"/>
</dbReference>
<dbReference type="Proteomes" id="UP001634007">
    <property type="component" value="Unassembled WGS sequence"/>
</dbReference>
<dbReference type="EMBL" id="JBJKBG010000008">
    <property type="protein sequence ID" value="KAL3725931.1"/>
    <property type="molecule type" value="Genomic_DNA"/>
</dbReference>
<feature type="compositionally biased region" description="Polar residues" evidence="6">
    <location>
        <begin position="194"/>
        <end position="208"/>
    </location>
</feature>
<sequence length="489" mass="55038">MGEGNACWSDSGPLHAQEDGQLLFEAETPHFFRIVLSDHIQSGKLVIPKKFARRYGNNFSHLACLNVPSGDVWKMEVRRQNDDFCLQDGWSDFVKHYSIKHGYFLVFRYEGNSVFHVVICDRSTSEIKYPMVSKENCGNSKPGDEHLLSLSDNDFQSCKCKRRESPSSTQVRSPKKKKTKSPADDGDSLYEPSMETSSYSGSQEWTEISNDKGRQVRKDVHDKGQISDGDYCPKSVPCLSSLRFRIAEEVEVLSRTASFETTNPVFIVLMQPSYVQPPYSMNLPAAFFMTHVSNTSGIGCIKLLGSSGRVWTIQYHLGIYCAKPKVRVQSGWGAFVLDNKLQKGDACVFELTTAGSFKVIIYRANQCSSCGYSSNKLRNNAEPIKNPIEEKTEEARQSGRVDQRPLDALAEALVKRGRGRPRKQRPLNAPAEAQVKRGRGRPRKQRPLDAPVETQVRRGRGRPRKMRPGDEKIEVIGTIMNGEGEDLER</sequence>
<dbReference type="PROSITE" id="PS50863">
    <property type="entry name" value="B3"/>
    <property type="match status" value="2"/>
</dbReference>
<dbReference type="SUPFAM" id="SSF101936">
    <property type="entry name" value="DNA-binding pseudobarrel domain"/>
    <property type="match status" value="2"/>
</dbReference>
<comment type="caution">
    <text evidence="8">The sequence shown here is derived from an EMBL/GenBank/DDBJ whole genome shotgun (WGS) entry which is preliminary data.</text>
</comment>
<gene>
    <name evidence="8" type="ORF">ACJRO7_030899</name>
</gene>
<dbReference type="PANTHER" id="PTHR31920:SF108">
    <property type="entry name" value="B3 DOMAIN-CONTAINING TRANSCRIPTION FACTOR VRN1-LIKE"/>
    <property type="match status" value="1"/>
</dbReference>
<feature type="region of interest" description="Disordered" evidence="6">
    <location>
        <begin position="159"/>
        <end position="216"/>
    </location>
</feature>
<keyword evidence="4" id="KW-0804">Transcription</keyword>